<keyword evidence="3" id="KW-0822">Tryptophan biosynthesis</keyword>
<evidence type="ECO:0000313" key="10">
    <source>
        <dbReference type="EMBL" id="BAK07902.1"/>
    </source>
</evidence>
<dbReference type="InterPro" id="IPR002028">
    <property type="entry name" value="Trp_synthase_suA"/>
</dbReference>
<evidence type="ECO:0000256" key="1">
    <source>
        <dbReference type="ARBA" id="ARBA00004733"/>
    </source>
</evidence>
<dbReference type="CDD" id="cd04724">
    <property type="entry name" value="Tryptophan_synthase_alpha"/>
    <property type="match status" value="1"/>
</dbReference>
<comment type="similarity">
    <text evidence="7 8">Belongs to the TrpA family.</text>
</comment>
<dbReference type="GO" id="GO:0009507">
    <property type="term" value="C:chloroplast"/>
    <property type="evidence" value="ECO:0000318"/>
    <property type="project" value="GO_Central"/>
</dbReference>
<dbReference type="InterPro" id="IPR011060">
    <property type="entry name" value="RibuloseP-bd_barrel"/>
</dbReference>
<protein>
    <submittedName>
        <fullName evidence="9 11">Uncharacterized protein</fullName>
    </submittedName>
</protein>
<organism evidence="9">
    <name type="scientific">Hordeum vulgare subsp. vulgare</name>
    <name type="common">Domesticated barley</name>
    <dbReference type="NCBI Taxonomy" id="112509"/>
    <lineage>
        <taxon>Eukaryota</taxon>
        <taxon>Viridiplantae</taxon>
        <taxon>Streptophyta</taxon>
        <taxon>Embryophyta</taxon>
        <taxon>Tracheophyta</taxon>
        <taxon>Spermatophyta</taxon>
        <taxon>Magnoliopsida</taxon>
        <taxon>Liliopsida</taxon>
        <taxon>Poales</taxon>
        <taxon>Poaceae</taxon>
        <taxon>BOP clade</taxon>
        <taxon>Pooideae</taxon>
        <taxon>Triticodae</taxon>
        <taxon>Triticeae</taxon>
        <taxon>Hordeinae</taxon>
        <taxon>Hordeum</taxon>
    </lineage>
</organism>
<dbReference type="SUPFAM" id="SSF51366">
    <property type="entry name" value="Ribulose-phoshate binding barrel"/>
    <property type="match status" value="1"/>
</dbReference>
<comment type="pathway">
    <text evidence="1">Amino-acid biosynthesis; L-tryptophan biosynthesis; L-tryptophan from chorismate: step 5/5.</text>
</comment>
<dbReference type="GeneID" id="123452720"/>
<keyword evidence="4" id="KW-0057">Aromatic amino acid biosynthesis</keyword>
<dbReference type="EMBL" id="AK367968">
    <property type="protein sequence ID" value="BAJ99171.1"/>
    <property type="molecule type" value="mRNA"/>
</dbReference>
<dbReference type="Proteomes" id="UP000011116">
    <property type="component" value="Chromosome 5H"/>
</dbReference>
<dbReference type="Gramene" id="HORVU.MOREX.r2.5HG0431830.1">
    <property type="protein sequence ID" value="HORVU.MOREX.r2.5HG0431830.1"/>
    <property type="gene ID" value="HORVU.MOREX.r2.5HG0431830"/>
</dbReference>
<dbReference type="EMBL" id="AK376707">
    <property type="protein sequence ID" value="BAK07902.1"/>
    <property type="molecule type" value="mRNA"/>
</dbReference>
<dbReference type="OrthoDB" id="665873at2759"/>
<dbReference type="SMR" id="F2DVQ0"/>
<evidence type="ECO:0000313" key="12">
    <source>
        <dbReference type="Proteomes" id="UP000011116"/>
    </source>
</evidence>
<dbReference type="PANTHER" id="PTHR43406">
    <property type="entry name" value="TRYPTOPHAN SYNTHASE, ALPHA CHAIN"/>
    <property type="match status" value="1"/>
</dbReference>
<dbReference type="HAMAP" id="MF_00131">
    <property type="entry name" value="Trp_synth_alpha"/>
    <property type="match status" value="1"/>
</dbReference>
<accession>M0XGL6</accession>
<evidence type="ECO:0000256" key="7">
    <source>
        <dbReference type="ARBA" id="ARBA00060788"/>
    </source>
</evidence>
<evidence type="ECO:0000313" key="9">
    <source>
        <dbReference type="EMBL" id="BAJ99171.1"/>
    </source>
</evidence>
<evidence type="ECO:0000256" key="6">
    <source>
        <dbReference type="ARBA" id="ARBA00049047"/>
    </source>
</evidence>
<dbReference type="GO" id="GO:0004834">
    <property type="term" value="F:tryptophan synthase activity"/>
    <property type="evidence" value="ECO:0000318"/>
    <property type="project" value="GO_Central"/>
</dbReference>
<dbReference type="KEGG" id="hvg:123452720"/>
<dbReference type="ExpressionAtlas" id="F2DVQ0">
    <property type="expression patterns" value="baseline and differential"/>
</dbReference>
<proteinExistence type="evidence at transcript level"/>
<dbReference type="AlphaFoldDB" id="F2DVQ0"/>
<dbReference type="PaxDb" id="4513-MLOC_59863.1"/>
<dbReference type="Gramene" id="HORVU.MOREX.r3.5HG0519500.1">
    <property type="protein sequence ID" value="HORVU.MOREX.r3.5HG0519500.1"/>
    <property type="gene ID" value="HORVU.MOREX.r3.5HG0519500"/>
</dbReference>
<reference evidence="9" key="1">
    <citation type="journal article" date="2011" name="Plant Physiol.">
        <title>Comprehensive sequence analysis of 24,783 barley full-length cDNAs derived from 12 clone libraries.</title>
        <authorList>
            <person name="Matsumoto T."/>
            <person name="Tanaka T."/>
            <person name="Sakai H."/>
            <person name="Amano N."/>
            <person name="Kanamori H."/>
            <person name="Kurita K."/>
            <person name="Kikuta A."/>
            <person name="Kamiya K."/>
            <person name="Yamamoto M."/>
            <person name="Ikawa H."/>
            <person name="Fujii N."/>
            <person name="Hori K."/>
            <person name="Itoh T."/>
            <person name="Sato K."/>
        </authorList>
    </citation>
    <scope>NUCLEOTIDE SEQUENCE</scope>
    <source>
        <tissue evidence="10">Flower</tissue>
        <tissue evidence="9">Shoot and root</tissue>
    </source>
</reference>
<comment type="catalytic activity">
    <reaction evidence="6">
        <text>(1S,2R)-1-C-(indol-3-yl)glycerol 3-phosphate + L-serine = D-glyceraldehyde 3-phosphate + L-tryptophan + H2O</text>
        <dbReference type="Rhea" id="RHEA:10532"/>
        <dbReference type="ChEBI" id="CHEBI:15377"/>
        <dbReference type="ChEBI" id="CHEBI:33384"/>
        <dbReference type="ChEBI" id="CHEBI:57912"/>
        <dbReference type="ChEBI" id="CHEBI:58866"/>
        <dbReference type="ChEBI" id="CHEBI:59776"/>
        <dbReference type="EC" id="4.2.1.20"/>
    </reaction>
</comment>
<dbReference type="FunFam" id="3.20.20.70:FF:000107">
    <property type="entry name" value="Tryptophan synthase alpha chain, chloroplastic"/>
    <property type="match status" value="1"/>
</dbReference>
<evidence type="ECO:0000313" key="11">
    <source>
        <dbReference type="EnsemblPlants" id="HORVU.MOREX.r3.5HG0519500.1"/>
    </source>
</evidence>
<name>F2DVQ0_HORVV</name>
<evidence type="ECO:0000256" key="3">
    <source>
        <dbReference type="ARBA" id="ARBA00022822"/>
    </source>
</evidence>
<evidence type="ECO:0000256" key="4">
    <source>
        <dbReference type="ARBA" id="ARBA00023141"/>
    </source>
</evidence>
<evidence type="ECO:0000256" key="5">
    <source>
        <dbReference type="ARBA" id="ARBA00023239"/>
    </source>
</evidence>
<dbReference type="UniPathway" id="UPA00035">
    <property type="reaction ID" value="UER00044"/>
</dbReference>
<dbReference type="GO" id="GO:0000162">
    <property type="term" value="P:L-tryptophan biosynthetic process"/>
    <property type="evidence" value="ECO:0000318"/>
    <property type="project" value="GO_Central"/>
</dbReference>
<dbReference type="PANTHER" id="PTHR43406:SF9">
    <property type="entry name" value="TRYPTOPHAN SYNTHASE"/>
    <property type="match status" value="1"/>
</dbReference>
<evidence type="ECO:0000256" key="2">
    <source>
        <dbReference type="ARBA" id="ARBA00022605"/>
    </source>
</evidence>
<gene>
    <name evidence="11" type="primary">LOC123452720</name>
</gene>
<keyword evidence="5" id="KW-0456">Lyase</keyword>
<dbReference type="RefSeq" id="XP_044985367.1">
    <property type="nucleotide sequence ID" value="XM_045129432.1"/>
</dbReference>
<dbReference type="Pfam" id="PF00290">
    <property type="entry name" value="Trp_syntA"/>
    <property type="match status" value="1"/>
</dbReference>
<dbReference type="eggNOG" id="KOG4175">
    <property type="taxonomic scope" value="Eukaryota"/>
</dbReference>
<dbReference type="GO" id="GO:0005829">
    <property type="term" value="C:cytosol"/>
    <property type="evidence" value="ECO:0000318"/>
    <property type="project" value="GO_Central"/>
</dbReference>
<dbReference type="InterPro" id="IPR013785">
    <property type="entry name" value="Aldolase_TIM"/>
</dbReference>
<reference evidence="12" key="2">
    <citation type="journal article" date="2012" name="Nature">
        <title>A physical, genetic and functional sequence assembly of the barley genome.</title>
        <authorList>
            <consortium name="The International Barley Genome Sequencing Consortium"/>
            <person name="Mayer K.F."/>
            <person name="Waugh R."/>
            <person name="Brown J.W."/>
            <person name="Schulman A."/>
            <person name="Langridge P."/>
            <person name="Platzer M."/>
            <person name="Fincher G.B."/>
            <person name="Muehlbauer G.J."/>
            <person name="Sato K."/>
            <person name="Close T.J."/>
            <person name="Wise R.P."/>
            <person name="Stein N."/>
        </authorList>
    </citation>
    <scope>NUCLEOTIDE SEQUENCE [LARGE SCALE GENOMIC DNA]</scope>
    <source>
        <strain evidence="12">cv. Morex</strain>
    </source>
</reference>
<keyword evidence="2" id="KW-0028">Amino-acid biosynthesis</keyword>
<evidence type="ECO:0000256" key="8">
    <source>
        <dbReference type="RuleBase" id="RU003662"/>
    </source>
</evidence>
<keyword evidence="12" id="KW-1185">Reference proteome</keyword>
<dbReference type="Gene3D" id="3.20.20.70">
    <property type="entry name" value="Aldolase class I"/>
    <property type="match status" value="1"/>
</dbReference>
<dbReference type="EnsemblPlants" id="HORVU.MOREX.r3.5HG0519500.1">
    <property type="protein sequence ID" value="HORVU.MOREX.r3.5HG0519500.1"/>
    <property type="gene ID" value="HORVU.MOREX.r3.5HG0519500"/>
</dbReference>
<reference evidence="11" key="3">
    <citation type="submission" date="2020-10" db="EMBL/GenBank/DDBJ databases">
        <authorList>
            <person name="Scholz U."/>
            <person name="Mascher M."/>
            <person name="Fiebig A."/>
        </authorList>
    </citation>
    <scope>NUCLEOTIDE SEQUENCE [LARGE SCALE GENOMIC DNA]</scope>
    <source>
        <strain evidence="11">cv. Morex</strain>
    </source>
</reference>
<dbReference type="NCBIfam" id="TIGR00262">
    <property type="entry name" value="trpA"/>
    <property type="match status" value="1"/>
</dbReference>
<sequence>MAFALKPCLSPSSSPPSSLAAATLPMKPVFVGALAVDPAMATPAAPGRHAVRARAAATTLAPTPAPVPAGNGGLSVAKAMSRARDNGMTAFIPYITAGDPDLATTAEALRLLDRLGADVIELGLPFSNPSADGPVIQASTARALSAGATSDTVMAMLKEVTPELSCPVVILSYFNPIERRGTGSFIAAAREAGVRGLIVPDLPYTEAGVLSTEAKKNDIELVLLTTPSTKPERMNEITAASEGFLYLVSINGLTGARPDVNPRVKDLLREIKQVTDKAVAVGFGISTPDHVRQVAQWGADGVIIGSAMVKQLGEADSPRKGLKRLEVYARSLKDALHAVICTI</sequence>
<accession>F2DVQ0</accession>
<reference evidence="11" key="4">
    <citation type="submission" date="2022-01" db="UniProtKB">
        <authorList>
            <consortium name="EnsemblPlants"/>
        </authorList>
    </citation>
    <scope>IDENTIFICATION</scope>
    <source>
        <strain evidence="11">subsp. vulgare</strain>
    </source>
</reference>
<dbReference type="HOGENOM" id="CLU_016734_0_2_1"/>